<feature type="region of interest" description="Disordered" evidence="9">
    <location>
        <begin position="190"/>
        <end position="228"/>
    </location>
</feature>
<keyword evidence="5" id="KW-0862">Zinc</keyword>
<comment type="subcellular location">
    <subcellularLocation>
        <location evidence="1">Nucleus</location>
    </subcellularLocation>
</comment>
<evidence type="ECO:0000256" key="8">
    <source>
        <dbReference type="ARBA" id="ARBA00023242"/>
    </source>
</evidence>
<dbReference type="InterPro" id="IPR042972">
    <property type="entry name" value="INSM1/2"/>
</dbReference>
<dbReference type="GO" id="GO:0008270">
    <property type="term" value="F:zinc ion binding"/>
    <property type="evidence" value="ECO:0007669"/>
    <property type="project" value="UniProtKB-KW"/>
</dbReference>
<evidence type="ECO:0008006" key="12">
    <source>
        <dbReference type="Google" id="ProtNLM"/>
    </source>
</evidence>
<evidence type="ECO:0000256" key="2">
    <source>
        <dbReference type="ARBA" id="ARBA00022723"/>
    </source>
</evidence>
<organism evidence="10 11">
    <name type="scientific">Protopolystoma xenopodis</name>
    <dbReference type="NCBI Taxonomy" id="117903"/>
    <lineage>
        <taxon>Eukaryota</taxon>
        <taxon>Metazoa</taxon>
        <taxon>Spiralia</taxon>
        <taxon>Lophotrochozoa</taxon>
        <taxon>Platyhelminthes</taxon>
        <taxon>Monogenea</taxon>
        <taxon>Polyopisthocotylea</taxon>
        <taxon>Polystomatidea</taxon>
        <taxon>Polystomatidae</taxon>
        <taxon>Protopolystoma</taxon>
    </lineage>
</organism>
<evidence type="ECO:0000256" key="9">
    <source>
        <dbReference type="SAM" id="MobiDB-lite"/>
    </source>
</evidence>
<dbReference type="GO" id="GO:0005634">
    <property type="term" value="C:nucleus"/>
    <property type="evidence" value="ECO:0007669"/>
    <property type="project" value="UniProtKB-SubCell"/>
</dbReference>
<dbReference type="OrthoDB" id="8953942at2759"/>
<dbReference type="EMBL" id="CAAALY010263031">
    <property type="protein sequence ID" value="VEL39928.1"/>
    <property type="molecule type" value="Genomic_DNA"/>
</dbReference>
<keyword evidence="6" id="KW-0805">Transcription regulation</keyword>
<gene>
    <name evidence="10" type="ORF">PXEA_LOCUS33368</name>
</gene>
<keyword evidence="3" id="KW-0677">Repeat</keyword>
<name>A0A3S5CQH9_9PLAT</name>
<dbReference type="GO" id="GO:0017053">
    <property type="term" value="C:transcription repressor complex"/>
    <property type="evidence" value="ECO:0007669"/>
    <property type="project" value="TreeGrafter"/>
</dbReference>
<evidence type="ECO:0000313" key="11">
    <source>
        <dbReference type="Proteomes" id="UP000784294"/>
    </source>
</evidence>
<feature type="compositionally biased region" description="Basic and acidic residues" evidence="9">
    <location>
        <begin position="217"/>
        <end position="228"/>
    </location>
</feature>
<keyword evidence="4" id="KW-0863">Zinc-finger</keyword>
<dbReference type="GO" id="GO:0010564">
    <property type="term" value="P:regulation of cell cycle process"/>
    <property type="evidence" value="ECO:0007669"/>
    <property type="project" value="TreeGrafter"/>
</dbReference>
<dbReference type="GO" id="GO:0000978">
    <property type="term" value="F:RNA polymerase II cis-regulatory region sequence-specific DNA binding"/>
    <property type="evidence" value="ECO:0007669"/>
    <property type="project" value="TreeGrafter"/>
</dbReference>
<dbReference type="Proteomes" id="UP000784294">
    <property type="component" value="Unassembled WGS sequence"/>
</dbReference>
<evidence type="ECO:0000256" key="5">
    <source>
        <dbReference type="ARBA" id="ARBA00022833"/>
    </source>
</evidence>
<evidence type="ECO:0000256" key="1">
    <source>
        <dbReference type="ARBA" id="ARBA00004123"/>
    </source>
</evidence>
<evidence type="ECO:0000256" key="3">
    <source>
        <dbReference type="ARBA" id="ARBA00022737"/>
    </source>
</evidence>
<dbReference type="GO" id="GO:0001227">
    <property type="term" value="F:DNA-binding transcription repressor activity, RNA polymerase II-specific"/>
    <property type="evidence" value="ECO:0007669"/>
    <property type="project" value="TreeGrafter"/>
</dbReference>
<accession>A0A3S5CQH9</accession>
<proteinExistence type="predicted"/>
<comment type="caution">
    <text evidence="10">The sequence shown here is derived from an EMBL/GenBank/DDBJ whole genome shotgun (WGS) entry which is preliminary data.</text>
</comment>
<protein>
    <recommendedName>
        <fullName evidence="12">Insulinoma-associated protein 2</fullName>
    </recommendedName>
</protein>
<keyword evidence="8" id="KW-0539">Nucleus</keyword>
<keyword evidence="11" id="KW-1185">Reference proteome</keyword>
<keyword evidence="2" id="KW-0479">Metal-binding</keyword>
<evidence type="ECO:0000256" key="4">
    <source>
        <dbReference type="ARBA" id="ARBA00022771"/>
    </source>
</evidence>
<keyword evidence="7" id="KW-0804">Transcription</keyword>
<evidence type="ECO:0000256" key="7">
    <source>
        <dbReference type="ARBA" id="ARBA00023163"/>
    </source>
</evidence>
<sequence>MDLRVIKKRIVELIPPPALALCSNPTIAPSTEITFCRHGLQHRLDQCPAYSPLTGVPDLAQFGLTGARTLAPGTRHLFPPLFQTTRLVPGPQIHDSFSLTLKPQSYASPYSFAHFTSAPDRLDCLARPKAVESSIKFPNLPTGLETCRSAVLKEDSPSSPRFSGQFCSPPLHHASVAPCAKRPRDCGARARTSASCRGSDPRRRHKQRRVGALARQNRSEARDTMEDSERFRSPINGVCILPPTWKGSLSSASRALSLAASPAPEMTLRAAGKSPSRLELASICTLSCTVNAANSSSSMPNESAAGFAPVVSSEALAALARIENKLGDYVCRLCEVWYPDAFQLAGHKCPRMALLAYPCAYCDKVSICKKKRTRLSLQLTDTWSMELWKSDTRSGCE</sequence>
<dbReference type="PANTHER" id="PTHR15065:SF4">
    <property type="entry name" value="LD18634P"/>
    <property type="match status" value="1"/>
</dbReference>
<reference evidence="10" key="1">
    <citation type="submission" date="2018-11" db="EMBL/GenBank/DDBJ databases">
        <authorList>
            <consortium name="Pathogen Informatics"/>
        </authorList>
    </citation>
    <scope>NUCLEOTIDE SEQUENCE</scope>
</reference>
<dbReference type="GO" id="GO:0030182">
    <property type="term" value="P:neuron differentiation"/>
    <property type="evidence" value="ECO:0007669"/>
    <property type="project" value="TreeGrafter"/>
</dbReference>
<evidence type="ECO:0000313" key="10">
    <source>
        <dbReference type="EMBL" id="VEL39928.1"/>
    </source>
</evidence>
<evidence type="ECO:0000256" key="6">
    <source>
        <dbReference type="ARBA" id="ARBA00023015"/>
    </source>
</evidence>
<dbReference type="AlphaFoldDB" id="A0A3S5CQH9"/>
<dbReference type="PANTHER" id="PTHR15065">
    <property type="entry name" value="INSULINOMA-ASSOCIATED 1"/>
    <property type="match status" value="1"/>
</dbReference>